<dbReference type="Proteomes" id="UP000031516">
    <property type="component" value="Unassembled WGS sequence"/>
</dbReference>
<feature type="domain" description="Proteasome adapter and scaffold protein ECM29 HEAT-repeat" evidence="6">
    <location>
        <begin position="1288"/>
        <end position="1451"/>
    </location>
</feature>
<evidence type="ECO:0000259" key="6">
    <source>
        <dbReference type="Pfam" id="PF24492"/>
    </source>
</evidence>
<dbReference type="InterPro" id="IPR024372">
    <property type="entry name" value="Ecm29_N"/>
</dbReference>
<dbReference type="Pfam" id="PF24492">
    <property type="entry name" value="HEAT_ECM29"/>
    <property type="match status" value="1"/>
</dbReference>
<evidence type="ECO:0000256" key="2">
    <source>
        <dbReference type="ARBA" id="ARBA00022490"/>
    </source>
</evidence>
<protein>
    <submittedName>
        <fullName evidence="7">WGS project CCBQ000000000 data, contig 00051</fullName>
    </submittedName>
</protein>
<dbReference type="GO" id="GO:0000502">
    <property type="term" value="C:proteasome complex"/>
    <property type="evidence" value="ECO:0007669"/>
    <property type="project" value="UniProtKB-KW"/>
</dbReference>
<dbReference type="GO" id="GO:0043248">
    <property type="term" value="P:proteasome assembly"/>
    <property type="evidence" value="ECO:0007669"/>
    <property type="project" value="InterPro"/>
</dbReference>
<dbReference type="GO" id="GO:0036503">
    <property type="term" value="P:ERAD pathway"/>
    <property type="evidence" value="ECO:0007669"/>
    <property type="project" value="TreeGrafter"/>
</dbReference>
<comment type="caution">
    <text evidence="7">The sequence shown here is derived from an EMBL/GenBank/DDBJ whole genome shotgun (WGS) entry which is preliminary data.</text>
</comment>
<dbReference type="InterPro" id="IPR016024">
    <property type="entry name" value="ARM-type_fold"/>
</dbReference>
<evidence type="ECO:0000256" key="3">
    <source>
        <dbReference type="ARBA" id="ARBA00022737"/>
    </source>
</evidence>
<reference evidence="7 8" key="1">
    <citation type="submission" date="2014-03" db="EMBL/GenBank/DDBJ databases">
        <title>The genome of Kluyveromyces dobzhanskii.</title>
        <authorList>
            <person name="Nystedt B."/>
            <person name="Astrom S."/>
        </authorList>
    </citation>
    <scope>NUCLEOTIDE SEQUENCE [LARGE SCALE GENOMIC DNA]</scope>
    <source>
        <strain evidence="7 8">CBS 2104</strain>
    </source>
</reference>
<keyword evidence="8" id="KW-1185">Reference proteome</keyword>
<dbReference type="Pfam" id="PF23731">
    <property type="entry name" value="ARM_ECM29_C"/>
    <property type="match status" value="1"/>
</dbReference>
<evidence type="ECO:0000259" key="5">
    <source>
        <dbReference type="Pfam" id="PF13001"/>
    </source>
</evidence>
<organism evidence="7 8">
    <name type="scientific">Kluyveromyces dobzhanskii CBS 2104</name>
    <dbReference type="NCBI Taxonomy" id="1427455"/>
    <lineage>
        <taxon>Eukaryota</taxon>
        <taxon>Fungi</taxon>
        <taxon>Dikarya</taxon>
        <taxon>Ascomycota</taxon>
        <taxon>Saccharomycotina</taxon>
        <taxon>Saccharomycetes</taxon>
        <taxon>Saccharomycetales</taxon>
        <taxon>Saccharomycetaceae</taxon>
        <taxon>Kluyveromyces</taxon>
    </lineage>
</organism>
<dbReference type="OrthoDB" id="16066at2759"/>
<keyword evidence="3" id="KW-0677">Repeat</keyword>
<evidence type="ECO:0000256" key="4">
    <source>
        <dbReference type="ARBA" id="ARBA00022942"/>
    </source>
</evidence>
<dbReference type="InterPro" id="IPR055443">
    <property type="entry name" value="HEAT_ECM29"/>
</dbReference>
<dbReference type="InterPro" id="IPR011989">
    <property type="entry name" value="ARM-like"/>
</dbReference>
<dbReference type="GO" id="GO:0005634">
    <property type="term" value="C:nucleus"/>
    <property type="evidence" value="ECO:0007669"/>
    <property type="project" value="TreeGrafter"/>
</dbReference>
<dbReference type="EMBL" id="CCBQ010000035">
    <property type="protein sequence ID" value="CDO94130.1"/>
    <property type="molecule type" value="Genomic_DNA"/>
</dbReference>
<dbReference type="SUPFAM" id="SSF48371">
    <property type="entry name" value="ARM repeat"/>
    <property type="match status" value="3"/>
</dbReference>
<comment type="subcellular location">
    <subcellularLocation>
        <location evidence="1">Cytoplasm</location>
    </subcellularLocation>
</comment>
<sequence>MSKFQQLSEAQERSLVEKVDLRLVLANDDIKFEQTLNTFLPPLLLKLASPYSSIREFVYESIKHITSRVNSNPACKLPVFQLLKQVKNPNLNEEQDSTNVIIYSSFFLSKGIERLTVQESKDLLPDLLEGISKLPISAQTRLFQILCKALLTWQAPPKGTEEEKQTVEFLHVNDPDLKFLLEKFVKFFLLIPKNTRSNVSSYSCPGLSVDDVSFFMYSPAIQYTKELLSQYKRAIFDFVVSGLTTDEQIILPFLLVVSVQPIDISDSASTLLKRIEIPFEKKTFIQMLANMFCGDQSQHLPPVNAQIQEKILGILTRSVVVSKLPGSSRSISMQGIASDNPKVKLATLMFIRHIAQYNYGVLQDATEDGRNSIVSAIINDIKLYGWPRYNSLTENKNSGVNLRISQYETVGQLLKHDFDSLKNFEVVTFLFDSLKGDLDEFRLTIKDVLGSLAPHFPNLPLESKNKFKQFLSTVLKDNHSLLFGTSDEKEAIMITRFVAMKLNNAAFPFNDSDARIFNIMGTSPLNRYDVIQEAYKGINPYQFRMNQASLQTGIVSTDALLAKQITEIKFVDFSSFVSSFFRQTNNAHENSSIKTSIITAVRFIRQVLISNAIYGTKTVVVQDENWSLRIERSMDFDDNVRKLVHTSIVRLSDDTMTAVLSFLHNELVHQNNSSPKDDVIFSSFFQLLVTLAADSVIMKSEYILASLLKHILTKQSIPDLYVDHAVNAIGILGAKLGPNSLTVQQFLLLSHGQESRIQSENESAFVYVSSSLISRLQALHPTEFSSDIFNVLEKAIEWLKSTSRRELCLKVLCQLLKFKSLGILNADSRNHIISSIKKAIKDKLSNDERAIMAWGYLSMNADEIEFDEFLGVYETIHSSKHVDYLFSAGEGLTIILGGWNSHLLLRQLDLECDVKLLQAKSTQASSLRKGLDKILQFCSSSNPSLQKASCIWLLCIVQYLGHLPTISNNFKDIHSSFMRFLAHRDEFVQESASRGLSIVYNLSDSDMQEMMVKGLFKTLTNSSSALSLQGGSVSAETELFDAGVLNTNDGSISTYKDILNLANEVNDPGLVYKFMSLAKNSTLWTSRKGVAFGLSAIMSKVSLQDQIMGDSNLSKKLVPKLFRYKFDSSQSVANSMNNIWDTLFPDGSQAVEKYFDDVLGELLFNSGNREWRVRQACSSALLYLVQTYSLEKFEDKFEEIWTTAFRLMDDIKDSVRTAGTTLARTLSKLLISSMNSERNTAKMRKSKILDIILPFLLGTKGLNCDAEEVRGFAIKMILDLVKESKDSLKSHIPTLVYELTLLLSVLEPQVINYLTLNADKYNVKASVIDEHRLQGVSNSPIMQAIESLIDISGSSDAEIQGLVDSCIRASKKSVGLPSNIGASRVLQLICIRHSILLKSFSGKLLKACYNGMNSKNFVVASSYASSFGRLFKISKLDKQIKYSMKLTDRFFETEDIEKQKVVGIAIDAIHKYSTEDFDNVANILMPLVYVAKYTVNDDISELFDTIWVEASKSGSSSLNICFPEVIDLITIHIKSNVFSIRQTCTSALCKACQSYEGTLKVDRADTILNIFLEACKGRSWDGKELVISGVVESVKKLSSRAPLNETLSERIDSMMIAEATRKNRTYVKNIIKPFAEYVFFRNDEKLYRKFTSLTKEVFTNVEPQDDSENQESDINVSKKPRLVNDMNRASSKENIEVETYKIEIIKTIAEGYTEIAHTKNGIDTAQVVQLIFEFMREMFESSKIAYSWRSELAYFEVAILLIGSRTEPKRPLSENSKTFTDIWTYGYGICNQKETIENVKIKLIRYGGLLKEKLPHTSTMVNHGVSEIIRVDVSSVLKMEAVKIGAI</sequence>
<feature type="domain" description="Proteasome component Ecm29 N-terminal" evidence="5">
    <location>
        <begin position="16"/>
        <end position="521"/>
    </location>
</feature>
<dbReference type="Gene3D" id="1.25.10.10">
    <property type="entry name" value="Leucine-rich Repeat Variant"/>
    <property type="match status" value="2"/>
</dbReference>
<evidence type="ECO:0000313" key="7">
    <source>
        <dbReference type="EMBL" id="CDO94130.1"/>
    </source>
</evidence>
<keyword evidence="4" id="KW-0647">Proteasome</keyword>
<dbReference type="Pfam" id="PF13001">
    <property type="entry name" value="ECM29_N"/>
    <property type="match status" value="1"/>
</dbReference>
<accession>A0A0A8L4Y4</accession>
<name>A0A0A8L4Y4_9SACH</name>
<proteinExistence type="predicted"/>
<evidence type="ECO:0000256" key="1">
    <source>
        <dbReference type="ARBA" id="ARBA00004496"/>
    </source>
</evidence>
<keyword evidence="2" id="KW-0963">Cytoplasm</keyword>
<evidence type="ECO:0000313" key="8">
    <source>
        <dbReference type="Proteomes" id="UP000031516"/>
    </source>
</evidence>
<dbReference type="GO" id="GO:0060090">
    <property type="term" value="F:molecular adaptor activity"/>
    <property type="evidence" value="ECO:0007669"/>
    <property type="project" value="InterPro"/>
</dbReference>
<dbReference type="GO" id="GO:0005737">
    <property type="term" value="C:cytoplasm"/>
    <property type="evidence" value="ECO:0007669"/>
    <property type="project" value="UniProtKB-SubCell"/>
</dbReference>
<dbReference type="PANTHER" id="PTHR23346:SF19">
    <property type="entry name" value="PROTEASOME ADAPTER AND SCAFFOLD PROTEIN ECM29"/>
    <property type="match status" value="1"/>
</dbReference>
<dbReference type="PANTHER" id="PTHR23346">
    <property type="entry name" value="TRANSLATIONAL ACTIVATOR GCN1-RELATED"/>
    <property type="match status" value="1"/>
</dbReference>
<gene>
    <name evidence="7" type="ORF">KLDO_g2411</name>
</gene>